<proteinExistence type="predicted"/>
<evidence type="ECO:0000313" key="2">
    <source>
        <dbReference type="Proteomes" id="UP000887565"/>
    </source>
</evidence>
<dbReference type="InterPro" id="IPR008952">
    <property type="entry name" value="Tetraspanin_EC2_sf"/>
</dbReference>
<accession>A0A915JT46</accession>
<protein>
    <submittedName>
        <fullName evidence="3">Uncharacterized protein</fullName>
    </submittedName>
</protein>
<sequence length="157" mass="18259">YSLPSVIQSRSISHRLWLYGANLLLLCVVTLFSVAVRVTVSTERMIIVPIEKQESLVILTYVVSLLQALDVFLCFSGVWRLILDFVFTILWVIRFQHVHQTLPHFLFNQLRNKFFRSKTACAVWDNIQLEFNCCGVYSYKYGMLKIFSSVEENDGHC</sequence>
<dbReference type="AlphaFoldDB" id="A0A915JT46"/>
<reference evidence="3" key="1">
    <citation type="submission" date="2022-11" db="UniProtKB">
        <authorList>
            <consortium name="WormBaseParasite"/>
        </authorList>
    </citation>
    <scope>IDENTIFICATION</scope>
</reference>
<dbReference type="GO" id="GO:0016020">
    <property type="term" value="C:membrane"/>
    <property type="evidence" value="ECO:0007669"/>
    <property type="project" value="InterPro"/>
</dbReference>
<feature type="transmembrane region" description="Helical" evidence="1">
    <location>
        <begin position="56"/>
        <end position="79"/>
    </location>
</feature>
<dbReference type="Proteomes" id="UP000887565">
    <property type="component" value="Unplaced"/>
</dbReference>
<dbReference type="Gene3D" id="1.10.1450.10">
    <property type="entry name" value="Tetraspanin"/>
    <property type="match status" value="1"/>
</dbReference>
<organism evidence="2 3">
    <name type="scientific">Romanomermis culicivorax</name>
    <name type="common">Nematode worm</name>
    <dbReference type="NCBI Taxonomy" id="13658"/>
    <lineage>
        <taxon>Eukaryota</taxon>
        <taxon>Metazoa</taxon>
        <taxon>Ecdysozoa</taxon>
        <taxon>Nematoda</taxon>
        <taxon>Enoplea</taxon>
        <taxon>Dorylaimia</taxon>
        <taxon>Mermithida</taxon>
        <taxon>Mermithoidea</taxon>
        <taxon>Mermithidae</taxon>
        <taxon>Romanomermis</taxon>
    </lineage>
</organism>
<keyword evidence="1" id="KW-0472">Membrane</keyword>
<evidence type="ECO:0000313" key="3">
    <source>
        <dbReference type="WBParaSite" id="nRc.2.0.1.t29500-RA"/>
    </source>
</evidence>
<keyword evidence="1" id="KW-0812">Transmembrane</keyword>
<evidence type="ECO:0000256" key="1">
    <source>
        <dbReference type="SAM" id="Phobius"/>
    </source>
</evidence>
<name>A0A915JT46_ROMCU</name>
<keyword evidence="2" id="KW-1185">Reference proteome</keyword>
<dbReference type="WBParaSite" id="nRc.2.0.1.t29500-RA">
    <property type="protein sequence ID" value="nRc.2.0.1.t29500-RA"/>
    <property type="gene ID" value="nRc.2.0.1.g29500"/>
</dbReference>
<dbReference type="SUPFAM" id="SSF48652">
    <property type="entry name" value="Tetraspanin"/>
    <property type="match status" value="1"/>
</dbReference>
<feature type="transmembrane region" description="Helical" evidence="1">
    <location>
        <begin position="16"/>
        <end position="36"/>
    </location>
</feature>
<keyword evidence="1" id="KW-1133">Transmembrane helix</keyword>